<evidence type="ECO:0000313" key="11">
    <source>
        <dbReference type="EMBL" id="APZ95090.1"/>
    </source>
</evidence>
<dbReference type="InterPro" id="IPR001444">
    <property type="entry name" value="Flag_bb_rod_N"/>
</dbReference>
<dbReference type="AlphaFoldDB" id="A0A1P8WM13"/>
<keyword evidence="11" id="KW-0966">Cell projection</keyword>
<dbReference type="InterPro" id="IPR010930">
    <property type="entry name" value="Flg_bb/hook_C_dom"/>
</dbReference>
<dbReference type="InterPro" id="IPR037058">
    <property type="entry name" value="Falgellar_hook_FlgE_sf"/>
</dbReference>
<feature type="region of interest" description="Disordered" evidence="6">
    <location>
        <begin position="288"/>
        <end position="310"/>
    </location>
</feature>
<evidence type="ECO:0000313" key="12">
    <source>
        <dbReference type="Proteomes" id="UP000187735"/>
    </source>
</evidence>
<proteinExistence type="inferred from homology"/>
<evidence type="ECO:0000256" key="4">
    <source>
        <dbReference type="ARBA" id="ARBA00023143"/>
    </source>
</evidence>
<dbReference type="InterPro" id="IPR020013">
    <property type="entry name" value="Flagellar_FlgE/F/G"/>
</dbReference>
<dbReference type="NCBIfam" id="TIGR03506">
    <property type="entry name" value="FlgEFG_subfam"/>
    <property type="match status" value="1"/>
</dbReference>
<keyword evidence="11" id="KW-0969">Cilium</keyword>
<evidence type="ECO:0000259" key="9">
    <source>
        <dbReference type="Pfam" id="PF07559"/>
    </source>
</evidence>
<dbReference type="KEGG" id="fmr:Fuma_04744"/>
<comment type="subcellular location">
    <subcellularLocation>
        <location evidence="1 5">Bacterial flagellum basal body</location>
    </subcellularLocation>
</comment>
<feature type="domain" description="Flagellar hook protein FlgE D2" evidence="9">
    <location>
        <begin position="323"/>
        <end position="434"/>
    </location>
</feature>
<comment type="similarity">
    <text evidence="2 5">Belongs to the flagella basal body rod proteins family.</text>
</comment>
<evidence type="ECO:0000256" key="5">
    <source>
        <dbReference type="RuleBase" id="RU362116"/>
    </source>
</evidence>
<dbReference type="SUPFAM" id="SSF117143">
    <property type="entry name" value="Flagellar hook protein flgE"/>
    <property type="match status" value="1"/>
</dbReference>
<dbReference type="Proteomes" id="UP000187735">
    <property type="component" value="Chromosome"/>
</dbReference>
<organism evidence="11 12">
    <name type="scientific">Fuerstiella marisgermanici</name>
    <dbReference type="NCBI Taxonomy" id="1891926"/>
    <lineage>
        <taxon>Bacteria</taxon>
        <taxon>Pseudomonadati</taxon>
        <taxon>Planctomycetota</taxon>
        <taxon>Planctomycetia</taxon>
        <taxon>Planctomycetales</taxon>
        <taxon>Planctomycetaceae</taxon>
        <taxon>Fuerstiella</taxon>
    </lineage>
</organism>
<dbReference type="STRING" id="1891926.Fuma_04744"/>
<dbReference type="InterPro" id="IPR053967">
    <property type="entry name" value="LlgE_F_G-like_D1"/>
</dbReference>
<dbReference type="GO" id="GO:0071978">
    <property type="term" value="P:bacterial-type flagellum-dependent swarming motility"/>
    <property type="evidence" value="ECO:0007669"/>
    <property type="project" value="TreeGrafter"/>
</dbReference>
<keyword evidence="4 5" id="KW-0975">Bacterial flagellum</keyword>
<reference evidence="11 12" key="1">
    <citation type="journal article" date="2016" name="Front. Microbiol.">
        <title>Fuerstia marisgermanicae gen. nov., sp. nov., an Unusual Member of the Phylum Planctomycetes from the German Wadden Sea.</title>
        <authorList>
            <person name="Kohn T."/>
            <person name="Heuer A."/>
            <person name="Jogler M."/>
            <person name="Vollmers J."/>
            <person name="Boedeker C."/>
            <person name="Bunk B."/>
            <person name="Rast P."/>
            <person name="Borchert D."/>
            <person name="Glockner I."/>
            <person name="Freese H.M."/>
            <person name="Klenk H.P."/>
            <person name="Overmann J."/>
            <person name="Kaster A.K."/>
            <person name="Rohde M."/>
            <person name="Wiegand S."/>
            <person name="Jogler C."/>
        </authorList>
    </citation>
    <scope>NUCLEOTIDE SEQUENCE [LARGE SCALE GENOMIC DNA]</scope>
    <source>
        <strain evidence="11 12">NH11</strain>
    </source>
</reference>
<feature type="domain" description="Flagellar hook protein FlgE/F/G-like D1" evidence="10">
    <location>
        <begin position="96"/>
        <end position="164"/>
    </location>
</feature>
<dbReference type="PANTHER" id="PTHR30435">
    <property type="entry name" value="FLAGELLAR PROTEIN"/>
    <property type="match status" value="1"/>
</dbReference>
<dbReference type="Pfam" id="PF22692">
    <property type="entry name" value="LlgE_F_G_D1"/>
    <property type="match status" value="1"/>
</dbReference>
<dbReference type="Pfam" id="PF00460">
    <property type="entry name" value="Flg_bb_rod"/>
    <property type="match status" value="1"/>
</dbReference>
<dbReference type="InterPro" id="IPR011491">
    <property type="entry name" value="FlgE_D2"/>
</dbReference>
<accession>A0A1P8WM13</accession>
<dbReference type="Pfam" id="PF07559">
    <property type="entry name" value="FlgE_D2"/>
    <property type="match status" value="1"/>
</dbReference>
<keyword evidence="11" id="KW-0282">Flagellum</keyword>
<gene>
    <name evidence="11" type="primary">flgE</name>
    <name evidence="11" type="ORF">Fuma_04744</name>
</gene>
<name>A0A1P8WM13_9PLAN</name>
<sequence>MANSLLTGISGLRGHQKMLEVIGNNLANVNTTAFKTARTLFADLMYENNRGASSGTTGVVGSVNPLQVGTGSKVASVDRNFSQGNLEETGEQLDAAIDGSGFFIASNGRNQVYTRAGAFSIDENGFLEDASTGYLIQRFGTVGEDTSEGPAFQEVGDNRIQIPIGASLSGSPTTQIAFAGQLGADATGPQNRLITSVPLEVAGVLATGGTLLNDLDTSLTPYELGDRLQFTWQRPSGEQQKTFLDVDAATTVQDVVDHLQTQFDTDATVTFVDGRINVEATASGPSEISVRIDDDPENTGVSNGDFSTSFGVEEPGRNATVVRNSAHIFDERGAEHILDYTLEKQVDDSWTLSVELQGTSGQVQDGLVEGIRFASDGSLAQITGTGEGDQDIQVLFSDSTVAQIIEIDLGRLGDVNGLAEIGSGVDTTYVTDGYSPGKLAKVQIDADGTLSGIGSNGVRFPLAQLAIATFRNPDGLSLAGNNYYEESLASGTADIGEALVGDRGAIRASQLEGSNVDLALEFTRLLVAQRGFSANARTITVTDEVLEELTNIIR</sequence>
<feature type="compositionally biased region" description="Polar residues" evidence="6">
    <location>
        <begin position="299"/>
        <end position="310"/>
    </location>
</feature>
<dbReference type="OrthoDB" id="9804559at2"/>
<dbReference type="RefSeq" id="WP_077026301.1">
    <property type="nucleotide sequence ID" value="NZ_CP017641.1"/>
</dbReference>
<dbReference type="GO" id="GO:0009425">
    <property type="term" value="C:bacterial-type flagellum basal body"/>
    <property type="evidence" value="ECO:0007669"/>
    <property type="project" value="UniProtKB-SubCell"/>
</dbReference>
<evidence type="ECO:0000259" key="10">
    <source>
        <dbReference type="Pfam" id="PF22692"/>
    </source>
</evidence>
<evidence type="ECO:0000259" key="8">
    <source>
        <dbReference type="Pfam" id="PF06429"/>
    </source>
</evidence>
<keyword evidence="12" id="KW-1185">Reference proteome</keyword>
<dbReference type="Pfam" id="PF06429">
    <property type="entry name" value="Flg_bbr_C"/>
    <property type="match status" value="1"/>
</dbReference>
<dbReference type="InterPro" id="IPR037925">
    <property type="entry name" value="FlgE/F/G-like"/>
</dbReference>
<evidence type="ECO:0000256" key="3">
    <source>
        <dbReference type="ARBA" id="ARBA00019015"/>
    </source>
</evidence>
<dbReference type="GO" id="GO:0009424">
    <property type="term" value="C:bacterial-type flagellum hook"/>
    <property type="evidence" value="ECO:0007669"/>
    <property type="project" value="TreeGrafter"/>
</dbReference>
<evidence type="ECO:0000259" key="7">
    <source>
        <dbReference type="Pfam" id="PF00460"/>
    </source>
</evidence>
<comment type="function">
    <text evidence="5">A flexible structure which links the flagellar filament to the drive apparatus in the basal body.</text>
</comment>
<protein>
    <recommendedName>
        <fullName evidence="3 5">Flagellar hook protein FlgE</fullName>
    </recommendedName>
</protein>
<dbReference type="GO" id="GO:0005829">
    <property type="term" value="C:cytosol"/>
    <property type="evidence" value="ECO:0007669"/>
    <property type="project" value="TreeGrafter"/>
</dbReference>
<evidence type="ECO:0000256" key="6">
    <source>
        <dbReference type="SAM" id="MobiDB-lite"/>
    </source>
</evidence>
<evidence type="ECO:0000256" key="1">
    <source>
        <dbReference type="ARBA" id="ARBA00004117"/>
    </source>
</evidence>
<dbReference type="EMBL" id="CP017641">
    <property type="protein sequence ID" value="APZ95090.1"/>
    <property type="molecule type" value="Genomic_DNA"/>
</dbReference>
<feature type="domain" description="Flagellar basal body rod protein N-terminal" evidence="7">
    <location>
        <begin position="5"/>
        <end position="35"/>
    </location>
</feature>
<dbReference type="Gene3D" id="2.60.98.20">
    <property type="entry name" value="Flagellar hook protein FlgE"/>
    <property type="match status" value="1"/>
</dbReference>
<evidence type="ECO:0000256" key="2">
    <source>
        <dbReference type="ARBA" id="ARBA00009677"/>
    </source>
</evidence>
<dbReference type="PANTHER" id="PTHR30435:SF1">
    <property type="entry name" value="FLAGELLAR HOOK PROTEIN FLGE"/>
    <property type="match status" value="1"/>
</dbReference>
<feature type="domain" description="Flagellar basal-body/hook protein C-terminal" evidence="8">
    <location>
        <begin position="511"/>
        <end position="552"/>
    </location>
</feature>